<feature type="transmembrane region" description="Helical" evidence="9">
    <location>
        <begin position="401"/>
        <end position="432"/>
    </location>
</feature>
<comment type="subcellular location">
    <subcellularLocation>
        <location evidence="1">Cell membrane</location>
        <topology evidence="1">Multi-pass membrane protein</topology>
    </subcellularLocation>
</comment>
<sequence>MSSNTGTGVIDKRGQTDKLLIGVTLIVTLCAIAWAATDADGFVALMKGAKGFMAANFGWFFILSVFLFIPLLLFLAFGKYKDMRLGHDTDRPEFSTFSWIALLFGCGLGAGYVFWPFGEALWHFHKTPYMAESGSEAAYLVAKGATMLHWGFHQWAIYTLVGLVIAFPAFRQDRPMTVSGALSGILGPNASHTLIGRFVEIIASITALWGAAAANCLGLMLFSVGLKKIFGIEVGLSGQAIIMFSIIIAYTLAAYSGLHKGIKMISDCNVWVSVAWFLFILLAGPTVLLLNGMLETVGQYLNYFFSMALFADPYNTSHGWTQDWPIFYYLWNTSWAPFVGGFIARISKGRTIKEYILGVLVIPVCVSFIWFGVLMTATHYIDMHSITNLWEQIQMNPANGSYAVATAFGGGMIVNCLIFLSVAGFLITSADAAAFFIAMQMSHGSLEPKKSQVLLWGLIIGAISIVLLNTNGLDGVKFAGILAGAPFMIVVWAMVYSFFKTLKFEYAIYKENREKEFIAKLKTQILGSAEKETPANTEIPIPAAADSSAQPSNRA</sequence>
<evidence type="ECO:0000256" key="7">
    <source>
        <dbReference type="ARBA" id="ARBA00023136"/>
    </source>
</evidence>
<proteinExistence type="inferred from homology"/>
<dbReference type="STRING" id="1121442.SAMN02745702_00704"/>
<protein>
    <submittedName>
        <fullName evidence="10">Glycine betaine transporter</fullName>
    </submittedName>
</protein>
<dbReference type="Proteomes" id="UP000189733">
    <property type="component" value="Unassembled WGS sequence"/>
</dbReference>
<keyword evidence="4" id="KW-1003">Cell membrane</keyword>
<dbReference type="AlphaFoldDB" id="A0A1T4VPN3"/>
<reference evidence="10 11" key="1">
    <citation type="submission" date="2017-02" db="EMBL/GenBank/DDBJ databases">
        <authorList>
            <person name="Peterson S.W."/>
        </authorList>
    </citation>
    <scope>NUCLEOTIDE SEQUENCE [LARGE SCALE GENOMIC DNA]</scope>
    <source>
        <strain evidence="10 11">DSM 18034</strain>
    </source>
</reference>
<feature type="transmembrane region" description="Helical" evidence="9">
    <location>
        <begin position="97"/>
        <end position="115"/>
    </location>
</feature>
<gene>
    <name evidence="10" type="ORF">SAMN02745702_00704</name>
</gene>
<dbReference type="Pfam" id="PF02028">
    <property type="entry name" value="BCCT"/>
    <property type="match status" value="1"/>
</dbReference>
<feature type="transmembrane region" description="Helical" evidence="9">
    <location>
        <begin position="19"/>
        <end position="37"/>
    </location>
</feature>
<feature type="transmembrane region" description="Helical" evidence="9">
    <location>
        <begin position="201"/>
        <end position="224"/>
    </location>
</feature>
<feature type="region of interest" description="Disordered" evidence="8">
    <location>
        <begin position="531"/>
        <end position="555"/>
    </location>
</feature>
<dbReference type="RefSeq" id="WP_078684015.1">
    <property type="nucleotide sequence ID" value="NZ_FUYA01000002.1"/>
</dbReference>
<keyword evidence="7 9" id="KW-0472">Membrane</keyword>
<evidence type="ECO:0000256" key="1">
    <source>
        <dbReference type="ARBA" id="ARBA00004651"/>
    </source>
</evidence>
<name>A0A1T4VPN3_9BACT</name>
<feature type="transmembrane region" description="Helical" evidence="9">
    <location>
        <begin position="152"/>
        <end position="170"/>
    </location>
</feature>
<keyword evidence="5 9" id="KW-0812">Transmembrane</keyword>
<organism evidence="10 11">
    <name type="scientific">Desulfobaculum bizertense DSM 18034</name>
    <dbReference type="NCBI Taxonomy" id="1121442"/>
    <lineage>
        <taxon>Bacteria</taxon>
        <taxon>Pseudomonadati</taxon>
        <taxon>Thermodesulfobacteriota</taxon>
        <taxon>Desulfovibrionia</taxon>
        <taxon>Desulfovibrionales</taxon>
        <taxon>Desulfovibrionaceae</taxon>
        <taxon>Desulfobaculum</taxon>
    </lineage>
</organism>
<evidence type="ECO:0000256" key="8">
    <source>
        <dbReference type="SAM" id="MobiDB-lite"/>
    </source>
</evidence>
<dbReference type="GO" id="GO:0022857">
    <property type="term" value="F:transmembrane transporter activity"/>
    <property type="evidence" value="ECO:0007669"/>
    <property type="project" value="InterPro"/>
</dbReference>
<feature type="transmembrane region" description="Helical" evidence="9">
    <location>
        <begin position="356"/>
        <end position="381"/>
    </location>
</feature>
<feature type="transmembrane region" description="Helical" evidence="9">
    <location>
        <begin position="478"/>
        <end position="499"/>
    </location>
</feature>
<evidence type="ECO:0000256" key="3">
    <source>
        <dbReference type="ARBA" id="ARBA00022448"/>
    </source>
</evidence>
<feature type="transmembrane region" description="Helical" evidence="9">
    <location>
        <begin position="236"/>
        <end position="258"/>
    </location>
</feature>
<keyword evidence="6 9" id="KW-1133">Transmembrane helix</keyword>
<feature type="transmembrane region" description="Helical" evidence="9">
    <location>
        <begin position="453"/>
        <end position="472"/>
    </location>
</feature>
<accession>A0A1T4VPN3</accession>
<dbReference type="GO" id="GO:0005886">
    <property type="term" value="C:plasma membrane"/>
    <property type="evidence" value="ECO:0007669"/>
    <property type="project" value="UniProtKB-SubCell"/>
</dbReference>
<evidence type="ECO:0000256" key="2">
    <source>
        <dbReference type="ARBA" id="ARBA00005658"/>
    </source>
</evidence>
<dbReference type="EMBL" id="FUYA01000002">
    <property type="protein sequence ID" value="SKA66879.1"/>
    <property type="molecule type" value="Genomic_DNA"/>
</dbReference>
<feature type="transmembrane region" description="Helical" evidence="9">
    <location>
        <begin position="326"/>
        <end position="344"/>
    </location>
</feature>
<feature type="transmembrane region" description="Helical" evidence="9">
    <location>
        <begin position="270"/>
        <end position="294"/>
    </location>
</feature>
<dbReference type="PANTHER" id="PTHR30047:SF7">
    <property type="entry name" value="HIGH-AFFINITY CHOLINE TRANSPORT PROTEIN"/>
    <property type="match status" value="1"/>
</dbReference>
<keyword evidence="11" id="KW-1185">Reference proteome</keyword>
<evidence type="ECO:0000256" key="4">
    <source>
        <dbReference type="ARBA" id="ARBA00022475"/>
    </source>
</evidence>
<dbReference type="PANTHER" id="PTHR30047">
    <property type="entry name" value="HIGH-AFFINITY CHOLINE TRANSPORT PROTEIN-RELATED"/>
    <property type="match status" value="1"/>
</dbReference>
<comment type="similarity">
    <text evidence="2">Belongs to the BCCT transporter (TC 2.A.15) family.</text>
</comment>
<evidence type="ECO:0000313" key="10">
    <source>
        <dbReference type="EMBL" id="SKA66879.1"/>
    </source>
</evidence>
<evidence type="ECO:0000256" key="6">
    <source>
        <dbReference type="ARBA" id="ARBA00022989"/>
    </source>
</evidence>
<dbReference type="OrthoDB" id="9775735at2"/>
<evidence type="ECO:0000256" key="5">
    <source>
        <dbReference type="ARBA" id="ARBA00022692"/>
    </source>
</evidence>
<dbReference type="InterPro" id="IPR000060">
    <property type="entry name" value="BCCT_transptr"/>
</dbReference>
<evidence type="ECO:0000313" key="11">
    <source>
        <dbReference type="Proteomes" id="UP000189733"/>
    </source>
</evidence>
<evidence type="ECO:0000256" key="9">
    <source>
        <dbReference type="SAM" id="Phobius"/>
    </source>
</evidence>
<keyword evidence="3" id="KW-0813">Transport</keyword>
<feature type="transmembrane region" description="Helical" evidence="9">
    <location>
        <begin position="57"/>
        <end position="77"/>
    </location>
</feature>